<feature type="domain" description="DUF6817" evidence="1">
    <location>
        <begin position="9"/>
        <end position="92"/>
    </location>
</feature>
<proteinExistence type="predicted"/>
<name>A0ABV0BV01_9SPHI</name>
<dbReference type="Pfam" id="PF20680">
    <property type="entry name" value="DUF6817"/>
    <property type="match status" value="1"/>
</dbReference>
<protein>
    <submittedName>
        <fullName evidence="2">DUF6817 domain-containing protein</fullName>
    </submittedName>
</protein>
<dbReference type="RefSeq" id="WP_346581587.1">
    <property type="nucleotide sequence ID" value="NZ_JBDJNQ010000007.1"/>
</dbReference>
<sequence>MEKKLADLLLSLHTDQKAHSFRSLHKHLEGTYNILKEWGNNEAICLAGLFHSIYGTNTFKNQSIELSKRCEVRKVIGDKAEDLAFLFCTTNRKFIKALEKRPFYLKSIVSEEIIEVNEEKLKALIEIEAANLLEQFPHLIFQKKRIIRKIKKMITDAEQYLSKNAIQSLYTVVKKYDKFPFSLLKF</sequence>
<reference evidence="2 3" key="1">
    <citation type="submission" date="2024-04" db="EMBL/GenBank/DDBJ databases">
        <title>WGS of bacteria from Torrens River.</title>
        <authorList>
            <person name="Wyrsch E.R."/>
            <person name="Drigo B."/>
        </authorList>
    </citation>
    <scope>NUCLEOTIDE SEQUENCE [LARGE SCALE GENOMIC DNA]</scope>
    <source>
        <strain evidence="2 3">TWI391</strain>
    </source>
</reference>
<organism evidence="2 3">
    <name type="scientific">Sphingobacterium kitahiroshimense</name>
    <dbReference type="NCBI Taxonomy" id="470446"/>
    <lineage>
        <taxon>Bacteria</taxon>
        <taxon>Pseudomonadati</taxon>
        <taxon>Bacteroidota</taxon>
        <taxon>Sphingobacteriia</taxon>
        <taxon>Sphingobacteriales</taxon>
        <taxon>Sphingobacteriaceae</taxon>
        <taxon>Sphingobacterium</taxon>
    </lineage>
</organism>
<evidence type="ECO:0000313" key="2">
    <source>
        <dbReference type="EMBL" id="MEN5378521.1"/>
    </source>
</evidence>
<evidence type="ECO:0000259" key="1">
    <source>
        <dbReference type="Pfam" id="PF20680"/>
    </source>
</evidence>
<accession>A0ABV0BV01</accession>
<evidence type="ECO:0000313" key="3">
    <source>
        <dbReference type="Proteomes" id="UP001409291"/>
    </source>
</evidence>
<dbReference type="PANTHER" id="PTHR37391">
    <property type="entry name" value="E3 UBIQUITIN-PROTEIN LIGASE"/>
    <property type="match status" value="1"/>
</dbReference>
<comment type="caution">
    <text evidence="2">The sequence shown here is derived from an EMBL/GenBank/DDBJ whole genome shotgun (WGS) entry which is preliminary data.</text>
</comment>
<dbReference type="PANTHER" id="PTHR37391:SF2">
    <property type="entry name" value="E3 UBIQUITIN-PROTEIN LIGASE"/>
    <property type="match status" value="1"/>
</dbReference>
<dbReference type="InterPro" id="IPR049202">
    <property type="entry name" value="DUF6817"/>
</dbReference>
<gene>
    <name evidence="2" type="ORF">ABE541_14755</name>
</gene>
<dbReference type="Proteomes" id="UP001409291">
    <property type="component" value="Unassembled WGS sequence"/>
</dbReference>
<keyword evidence="3" id="KW-1185">Reference proteome</keyword>
<dbReference type="EMBL" id="JBDJNQ010000007">
    <property type="protein sequence ID" value="MEN5378521.1"/>
    <property type="molecule type" value="Genomic_DNA"/>
</dbReference>